<name>A0A8J6CTG7_9ROSI</name>
<evidence type="ECO:0000313" key="15">
    <source>
        <dbReference type="EMBL" id="KAG8483969.1"/>
    </source>
</evidence>
<feature type="transmembrane region" description="Helical" evidence="13">
    <location>
        <begin position="337"/>
        <end position="361"/>
    </location>
</feature>
<dbReference type="Pfam" id="PF00069">
    <property type="entry name" value="Pkinase"/>
    <property type="match status" value="1"/>
</dbReference>
<organism evidence="15 16">
    <name type="scientific">Gossypium anomalum</name>
    <dbReference type="NCBI Taxonomy" id="47600"/>
    <lineage>
        <taxon>Eukaryota</taxon>
        <taxon>Viridiplantae</taxon>
        <taxon>Streptophyta</taxon>
        <taxon>Embryophyta</taxon>
        <taxon>Tracheophyta</taxon>
        <taxon>Spermatophyta</taxon>
        <taxon>Magnoliopsida</taxon>
        <taxon>eudicotyledons</taxon>
        <taxon>Gunneridae</taxon>
        <taxon>Pentapetalae</taxon>
        <taxon>rosids</taxon>
        <taxon>malvids</taxon>
        <taxon>Malvales</taxon>
        <taxon>Malvaceae</taxon>
        <taxon>Malvoideae</taxon>
        <taxon>Gossypium</taxon>
    </lineage>
</organism>
<evidence type="ECO:0000259" key="14">
    <source>
        <dbReference type="PROSITE" id="PS50011"/>
    </source>
</evidence>
<keyword evidence="9 13" id="KW-1133">Transmembrane helix</keyword>
<dbReference type="SUPFAM" id="SSF56112">
    <property type="entry name" value="Protein kinase-like (PK-like)"/>
    <property type="match status" value="1"/>
</dbReference>
<evidence type="ECO:0000256" key="9">
    <source>
        <dbReference type="ARBA" id="ARBA00022989"/>
    </source>
</evidence>
<evidence type="ECO:0000256" key="4">
    <source>
        <dbReference type="ARBA" id="ARBA00022692"/>
    </source>
</evidence>
<keyword evidence="7" id="KW-0418">Kinase</keyword>
<protein>
    <recommendedName>
        <fullName evidence="14">Protein kinase domain-containing protein</fullName>
    </recommendedName>
</protein>
<reference evidence="15 16" key="1">
    <citation type="journal article" date="2021" name="bioRxiv">
        <title>The Gossypium anomalum genome as a resource for cotton improvement and evolutionary analysis of hybrid incompatibility.</title>
        <authorList>
            <person name="Grover C.E."/>
            <person name="Yuan D."/>
            <person name="Arick M.A."/>
            <person name="Miller E.R."/>
            <person name="Hu G."/>
            <person name="Peterson D.G."/>
            <person name="Wendel J.F."/>
            <person name="Udall J.A."/>
        </authorList>
    </citation>
    <scope>NUCLEOTIDE SEQUENCE [LARGE SCALE GENOMIC DNA]</scope>
    <source>
        <strain evidence="15">JFW-Udall</strain>
        <tissue evidence="15">Leaf</tissue>
    </source>
</reference>
<comment type="caution">
    <text evidence="15">The sequence shown here is derived from an EMBL/GenBank/DDBJ whole genome shotgun (WGS) entry which is preliminary data.</text>
</comment>
<dbReference type="OrthoDB" id="1918322at2759"/>
<feature type="binding site" evidence="12">
    <location>
        <position position="435"/>
    </location>
    <ligand>
        <name>ATP</name>
        <dbReference type="ChEBI" id="CHEBI:30616"/>
    </ligand>
</feature>
<keyword evidence="16" id="KW-1185">Reference proteome</keyword>
<dbReference type="Gene3D" id="1.10.510.10">
    <property type="entry name" value="Transferase(Phosphotransferase) domain 1"/>
    <property type="match status" value="1"/>
</dbReference>
<dbReference type="Proteomes" id="UP000701853">
    <property type="component" value="Chromosome 9"/>
</dbReference>
<dbReference type="GO" id="GO:0004674">
    <property type="term" value="F:protein serine/threonine kinase activity"/>
    <property type="evidence" value="ECO:0007669"/>
    <property type="project" value="UniProtKB-KW"/>
</dbReference>
<evidence type="ECO:0000256" key="13">
    <source>
        <dbReference type="SAM" id="Phobius"/>
    </source>
</evidence>
<accession>A0A8J6CTG7</accession>
<evidence type="ECO:0000256" key="5">
    <source>
        <dbReference type="ARBA" id="ARBA00022729"/>
    </source>
</evidence>
<keyword evidence="4 13" id="KW-0812">Transmembrane</keyword>
<sequence length="699" mass="78054">MVEKNQIWDLAQLVHISKLRIRMHFFIILERNYVHLEQILSNLILEIDPLSPQLQVPPTFPTMEKYVFSMLIFMVVLLSIAGCATALVRCGNCGRIPVPYPLSTGPNCGDQAYKIRCTAGALWFDALKGSYMIISINPMTQRMVLRPPNLLGNSCISSDISTQGIQLDDNLPFNITSSNTILLLNCTDAMFHLQAPINCTSTSICHYYIKDNAAACMRSPICCVFKTGGSQTAYVVRIHDRGCLAYQSFVNFDTVNRPKKWPQPGLEIEWALPLEPACKAPMDCKNLFHSKCLADPANVGTTRCLCNKGFTWDPVNGLCRSMKCRPGKRCKKQKKQIVLIGGITAVLGGLSLAIMIGIIVYKQNRRIKKETQKNLIKEREEMLNARNNGKSARVFTGKEIKKATNNFSASNLVGSGGFGEVFRGILDDGTVTAIKRAKVGNTKGTDQVLNEVRILCQVNHRCLVRLLGCCVELEQPLMVYEFIPNGTLFDHLHCHISGKYAPLTWRHRLCIAHQTAEGLAYLHSAAVPPIYHRDVKSSNILLDEKLDAKISDFGLSRLVERTEGGDSHIYTSAQGTVGYLDPEYYRSFQLTDKSDVYSFGVVLLELLTSKKAIDFNREDENVSLVVYMKNIMNEEKLMDVVDPVIKEGAKKLELETIKALGLLAASCLDDKRQHRPSMKEVADEIEYIISLVAGEVSEM</sequence>
<dbReference type="PROSITE" id="PS00107">
    <property type="entry name" value="PROTEIN_KINASE_ATP"/>
    <property type="match status" value="1"/>
</dbReference>
<keyword evidence="8 12" id="KW-0067">ATP-binding</keyword>
<dbReference type="FunFam" id="3.30.200.20:FF:000446">
    <property type="entry name" value="Wall-associated receptor kinase-like 20"/>
    <property type="match status" value="1"/>
</dbReference>
<keyword evidence="10 13" id="KW-0472">Membrane</keyword>
<dbReference type="PANTHER" id="PTHR46008">
    <property type="entry name" value="LEAF RUST 10 DISEASE-RESISTANCE LOCUS RECEPTOR-LIKE PROTEIN KINASE-LIKE 1.4"/>
    <property type="match status" value="1"/>
</dbReference>
<keyword evidence="5" id="KW-0732">Signal</keyword>
<feature type="domain" description="Protein kinase" evidence="14">
    <location>
        <begin position="407"/>
        <end position="688"/>
    </location>
</feature>
<dbReference type="InterPro" id="IPR017441">
    <property type="entry name" value="Protein_kinase_ATP_BS"/>
</dbReference>
<dbReference type="EMBL" id="JAHUZN010000009">
    <property type="protein sequence ID" value="KAG8483969.1"/>
    <property type="molecule type" value="Genomic_DNA"/>
</dbReference>
<dbReference type="InterPro" id="IPR011009">
    <property type="entry name" value="Kinase-like_dom_sf"/>
</dbReference>
<dbReference type="InterPro" id="IPR008271">
    <property type="entry name" value="Ser/Thr_kinase_AS"/>
</dbReference>
<evidence type="ECO:0000256" key="2">
    <source>
        <dbReference type="ARBA" id="ARBA00022527"/>
    </source>
</evidence>
<evidence type="ECO:0000256" key="11">
    <source>
        <dbReference type="ARBA" id="ARBA00023180"/>
    </source>
</evidence>
<dbReference type="CDD" id="cd14066">
    <property type="entry name" value="STKc_IRAK"/>
    <property type="match status" value="1"/>
</dbReference>
<dbReference type="GO" id="GO:0005886">
    <property type="term" value="C:plasma membrane"/>
    <property type="evidence" value="ECO:0007669"/>
    <property type="project" value="UniProtKB-ARBA"/>
</dbReference>
<dbReference type="PROSITE" id="PS50011">
    <property type="entry name" value="PROTEIN_KINASE_DOM"/>
    <property type="match status" value="1"/>
</dbReference>
<keyword evidence="6 12" id="KW-0547">Nucleotide-binding</keyword>
<dbReference type="FunFam" id="1.10.510.10:FF:000161">
    <property type="entry name" value="Wall-associated receptor kinase-like 20"/>
    <property type="match status" value="1"/>
</dbReference>
<evidence type="ECO:0000256" key="1">
    <source>
        <dbReference type="ARBA" id="ARBA00004167"/>
    </source>
</evidence>
<evidence type="ECO:0000256" key="8">
    <source>
        <dbReference type="ARBA" id="ARBA00022840"/>
    </source>
</evidence>
<proteinExistence type="predicted"/>
<dbReference type="PANTHER" id="PTHR46008:SF25">
    <property type="entry name" value="PROTEIN KINASE DOMAIN-CONTAINING PROTEIN"/>
    <property type="match status" value="1"/>
</dbReference>
<evidence type="ECO:0000256" key="3">
    <source>
        <dbReference type="ARBA" id="ARBA00022679"/>
    </source>
</evidence>
<dbReference type="PROSITE" id="PS00108">
    <property type="entry name" value="PROTEIN_KINASE_ST"/>
    <property type="match status" value="1"/>
</dbReference>
<feature type="transmembrane region" description="Helical" evidence="13">
    <location>
        <begin position="66"/>
        <end position="88"/>
    </location>
</feature>
<evidence type="ECO:0000256" key="12">
    <source>
        <dbReference type="PROSITE-ProRule" id="PRU10141"/>
    </source>
</evidence>
<keyword evidence="11" id="KW-0325">Glycoprotein</keyword>
<evidence type="ECO:0000256" key="10">
    <source>
        <dbReference type="ARBA" id="ARBA00023136"/>
    </source>
</evidence>
<evidence type="ECO:0000313" key="16">
    <source>
        <dbReference type="Proteomes" id="UP000701853"/>
    </source>
</evidence>
<dbReference type="Gene3D" id="3.30.200.20">
    <property type="entry name" value="Phosphorylase Kinase, domain 1"/>
    <property type="match status" value="1"/>
</dbReference>
<dbReference type="SMART" id="SM00220">
    <property type="entry name" value="S_TKc"/>
    <property type="match status" value="1"/>
</dbReference>
<dbReference type="InterPro" id="IPR000719">
    <property type="entry name" value="Prot_kinase_dom"/>
</dbReference>
<keyword evidence="3" id="KW-0808">Transferase</keyword>
<evidence type="ECO:0000256" key="7">
    <source>
        <dbReference type="ARBA" id="ARBA00022777"/>
    </source>
</evidence>
<evidence type="ECO:0000256" key="6">
    <source>
        <dbReference type="ARBA" id="ARBA00022741"/>
    </source>
</evidence>
<comment type="subcellular location">
    <subcellularLocation>
        <location evidence="1">Membrane</location>
        <topology evidence="1">Single-pass membrane protein</topology>
    </subcellularLocation>
</comment>
<gene>
    <name evidence="15" type="ORF">CXB51_023265</name>
</gene>
<dbReference type="GO" id="GO:0005524">
    <property type="term" value="F:ATP binding"/>
    <property type="evidence" value="ECO:0007669"/>
    <property type="project" value="UniProtKB-UniRule"/>
</dbReference>
<keyword evidence="2" id="KW-0723">Serine/threonine-protein kinase</keyword>
<dbReference type="AlphaFoldDB" id="A0A8J6CTG7"/>